<dbReference type="Proteomes" id="UP001177023">
    <property type="component" value="Unassembled WGS sequence"/>
</dbReference>
<dbReference type="EMBL" id="CATQJA010002706">
    <property type="protein sequence ID" value="CAJ0585932.1"/>
    <property type="molecule type" value="Genomic_DNA"/>
</dbReference>
<feature type="transmembrane region" description="Helical" evidence="2">
    <location>
        <begin position="102"/>
        <end position="126"/>
    </location>
</feature>
<proteinExistence type="inferred from homology"/>
<keyword evidence="2" id="KW-0472">Membrane</keyword>
<organism evidence="3 4">
    <name type="scientific">Mesorhabditis spiculigera</name>
    <dbReference type="NCBI Taxonomy" id="96644"/>
    <lineage>
        <taxon>Eukaryota</taxon>
        <taxon>Metazoa</taxon>
        <taxon>Ecdysozoa</taxon>
        <taxon>Nematoda</taxon>
        <taxon>Chromadorea</taxon>
        <taxon>Rhabditida</taxon>
        <taxon>Rhabditina</taxon>
        <taxon>Rhabditomorpha</taxon>
        <taxon>Rhabditoidea</taxon>
        <taxon>Rhabditidae</taxon>
        <taxon>Mesorhabditinae</taxon>
        <taxon>Mesorhabditis</taxon>
    </lineage>
</organism>
<dbReference type="GO" id="GO:0016020">
    <property type="term" value="C:membrane"/>
    <property type="evidence" value="ECO:0007669"/>
    <property type="project" value="TreeGrafter"/>
</dbReference>
<feature type="non-terminal residue" evidence="3">
    <location>
        <position position="277"/>
    </location>
</feature>
<reference evidence="3" key="1">
    <citation type="submission" date="2023-06" db="EMBL/GenBank/DDBJ databases">
        <authorList>
            <person name="Delattre M."/>
        </authorList>
    </citation>
    <scope>NUCLEOTIDE SEQUENCE</scope>
    <source>
        <strain evidence="3">AF72</strain>
    </source>
</reference>
<dbReference type="GO" id="GO:0005576">
    <property type="term" value="C:extracellular region"/>
    <property type="evidence" value="ECO:0007669"/>
    <property type="project" value="InterPro"/>
</dbReference>
<evidence type="ECO:0000313" key="3">
    <source>
        <dbReference type="EMBL" id="CAJ0585932.1"/>
    </source>
</evidence>
<dbReference type="GO" id="GO:0006869">
    <property type="term" value="P:lipid transport"/>
    <property type="evidence" value="ECO:0007669"/>
    <property type="project" value="InterPro"/>
</dbReference>
<name>A0AA36DEV5_9BILA</name>
<accession>A0AA36DEV5</accession>
<protein>
    <submittedName>
        <fullName evidence="3">Uncharacterized protein</fullName>
    </submittedName>
</protein>
<sequence>MVAERSLIYRPRENLPIFDEDTGDVEMDPEQAFQDAVDHANSLVAEWARKREEIVERLKLIADQLDAIQHGCNISTTVGSSVGLAGGIVTVAGLILMPPVAIAGAIVGGVGAATNITTCVVNWMAIKKRMKDAEPMIQHDKTLWELIVKAWEEIARLETLRRTKGPGTPDVTSFAAPALALGTSGLAGIGARALITESARLTPKLAQTLAHTAAGIGIILDTFTLITTAKDMKNGSKSDYASKLREFGERIEEEKRTVVKINTLYQFDAPDPLMESY</sequence>
<dbReference type="PANTHER" id="PTHR14096:SF28">
    <property type="entry name" value="APOLIPOPROTEIN L, 1-RELATED"/>
    <property type="match status" value="1"/>
</dbReference>
<dbReference type="AlphaFoldDB" id="A0AA36DEV5"/>
<dbReference type="GO" id="GO:0042157">
    <property type="term" value="P:lipoprotein metabolic process"/>
    <property type="evidence" value="ECO:0007669"/>
    <property type="project" value="InterPro"/>
</dbReference>
<evidence type="ECO:0000313" key="4">
    <source>
        <dbReference type="Proteomes" id="UP001177023"/>
    </source>
</evidence>
<keyword evidence="2" id="KW-0812">Transmembrane</keyword>
<dbReference type="PANTHER" id="PTHR14096">
    <property type="entry name" value="APOLIPOPROTEIN L"/>
    <property type="match status" value="1"/>
</dbReference>
<comment type="caution">
    <text evidence="3">The sequence shown here is derived from an EMBL/GenBank/DDBJ whole genome shotgun (WGS) entry which is preliminary data.</text>
</comment>
<keyword evidence="4" id="KW-1185">Reference proteome</keyword>
<dbReference type="GO" id="GO:0008289">
    <property type="term" value="F:lipid binding"/>
    <property type="evidence" value="ECO:0007669"/>
    <property type="project" value="InterPro"/>
</dbReference>
<gene>
    <name evidence="3" type="ORF">MSPICULIGERA_LOCUS23942</name>
</gene>
<feature type="transmembrane region" description="Helical" evidence="2">
    <location>
        <begin position="78"/>
        <end position="96"/>
    </location>
</feature>
<keyword evidence="2" id="KW-1133">Transmembrane helix</keyword>
<evidence type="ECO:0000256" key="2">
    <source>
        <dbReference type="SAM" id="Phobius"/>
    </source>
</evidence>
<dbReference type="Pfam" id="PF05461">
    <property type="entry name" value="ApoL"/>
    <property type="match status" value="1"/>
</dbReference>
<comment type="similarity">
    <text evidence="1">Belongs to the apolipoprotein L family.</text>
</comment>
<dbReference type="InterPro" id="IPR008405">
    <property type="entry name" value="ApoL"/>
</dbReference>
<evidence type="ECO:0000256" key="1">
    <source>
        <dbReference type="ARBA" id="ARBA00010090"/>
    </source>
</evidence>